<name>R0KUB2_NOSB1</name>
<organism evidence="1 2">
    <name type="scientific">Nosema bombycis (strain CQ1 / CVCC 102059)</name>
    <name type="common">Microsporidian parasite</name>
    <name type="synonym">Pebrine of silkworm</name>
    <dbReference type="NCBI Taxonomy" id="578461"/>
    <lineage>
        <taxon>Eukaryota</taxon>
        <taxon>Fungi</taxon>
        <taxon>Fungi incertae sedis</taxon>
        <taxon>Microsporidia</taxon>
        <taxon>Nosematidae</taxon>
        <taxon>Nosema</taxon>
    </lineage>
</organism>
<reference evidence="1 2" key="1">
    <citation type="journal article" date="2013" name="BMC Genomics">
        <title>Comparative genomics of parasitic silkworm microsporidia reveal an association between genome expansion and host adaptation.</title>
        <authorList>
            <person name="Pan G."/>
            <person name="Xu J."/>
            <person name="Li T."/>
            <person name="Xia Q."/>
            <person name="Liu S.L."/>
            <person name="Zhang G."/>
            <person name="Li S."/>
            <person name="Li C."/>
            <person name="Liu H."/>
            <person name="Yang L."/>
            <person name="Liu T."/>
            <person name="Zhang X."/>
            <person name="Wu Z."/>
            <person name="Fan W."/>
            <person name="Dang X."/>
            <person name="Xiang H."/>
            <person name="Tao M."/>
            <person name="Li Y."/>
            <person name="Hu J."/>
            <person name="Li Z."/>
            <person name="Lin L."/>
            <person name="Luo J."/>
            <person name="Geng L."/>
            <person name="Wang L."/>
            <person name="Long M."/>
            <person name="Wan Y."/>
            <person name="He N."/>
            <person name="Zhang Z."/>
            <person name="Lu C."/>
            <person name="Keeling P.J."/>
            <person name="Wang J."/>
            <person name="Xiang Z."/>
            <person name="Zhou Z."/>
        </authorList>
    </citation>
    <scope>NUCLEOTIDE SEQUENCE [LARGE SCALE GENOMIC DNA]</scope>
    <source>
        <strain evidence="2">CQ1 / CVCC 102059</strain>
    </source>
</reference>
<dbReference type="EMBL" id="KB908936">
    <property type="protein sequence ID" value="EOB14386.1"/>
    <property type="molecule type" value="Genomic_DNA"/>
</dbReference>
<accession>R0KUB2</accession>
<gene>
    <name evidence="1" type="ORF">NBO_28g0025</name>
</gene>
<protein>
    <submittedName>
        <fullName evidence="1">Uridine kinase</fullName>
    </submittedName>
</protein>
<dbReference type="AlphaFoldDB" id="R0KUB2"/>
<keyword evidence="1" id="KW-0418">Kinase</keyword>
<dbReference type="GO" id="GO:0016301">
    <property type="term" value="F:kinase activity"/>
    <property type="evidence" value="ECO:0007669"/>
    <property type="project" value="UniProtKB-KW"/>
</dbReference>
<evidence type="ECO:0000313" key="2">
    <source>
        <dbReference type="Proteomes" id="UP000016927"/>
    </source>
</evidence>
<sequence>MSTTSNFLIDSLEQLSSVLRHKLGSSYDSNTLYLITVQGPTCSGKSTFSKFLVNLLKKFSLLAHLVHLDGFYTFIDNSKINEDDFDFDNPATIDWTAARQVVYDMIDKKDTITKFRRTKEVAKEAFEIKNHHNIGIFEGIYAGNLLGEKMFNTKEFDPTDSYKIIENQFIENPLNEYIKNYIKENNGENVDNGEKVSNGGFETFIGSPHNNKSISLSHNKRWNDIKILNIIFTSCFDRMKEIRTERDQATRNLTVENVHLRFTKFLIPATDNWVLNDFFKFDIGLQHGNFNTTNLKLFLLKLCDFFGGEFENEIFKLKHDFSRVLNQCSGECLKYKNVLCFLGD</sequence>
<dbReference type="HOGENOM" id="CLU_059424_0_0_1"/>
<dbReference type="OrthoDB" id="2195084at2759"/>
<dbReference type="Gene3D" id="3.40.50.300">
    <property type="entry name" value="P-loop containing nucleotide triphosphate hydrolases"/>
    <property type="match status" value="1"/>
</dbReference>
<dbReference type="STRING" id="578461.R0KUB2"/>
<dbReference type="VEuPathDB" id="MicrosporidiaDB:NBO_28g0025"/>
<keyword evidence="2" id="KW-1185">Reference proteome</keyword>
<evidence type="ECO:0000313" key="1">
    <source>
        <dbReference type="EMBL" id="EOB14386.1"/>
    </source>
</evidence>
<dbReference type="SUPFAM" id="SSF52540">
    <property type="entry name" value="P-loop containing nucleoside triphosphate hydrolases"/>
    <property type="match status" value="1"/>
</dbReference>
<proteinExistence type="predicted"/>
<keyword evidence="1" id="KW-0808">Transferase</keyword>
<dbReference type="Proteomes" id="UP000016927">
    <property type="component" value="Unassembled WGS sequence"/>
</dbReference>
<dbReference type="InterPro" id="IPR027417">
    <property type="entry name" value="P-loop_NTPase"/>
</dbReference>